<accession>A0A9P6E7P2</accession>
<feature type="transmembrane region" description="Helical" evidence="2">
    <location>
        <begin position="60"/>
        <end position="84"/>
    </location>
</feature>
<evidence type="ECO:0000313" key="3">
    <source>
        <dbReference type="EMBL" id="KAF9523869.1"/>
    </source>
</evidence>
<dbReference type="OrthoDB" id="5570013at2759"/>
<dbReference type="EMBL" id="MU157909">
    <property type="protein sequence ID" value="KAF9523869.1"/>
    <property type="molecule type" value="Genomic_DNA"/>
</dbReference>
<proteinExistence type="predicted"/>
<gene>
    <name evidence="3" type="ORF">CPB83DRAFT_862232</name>
</gene>
<evidence type="ECO:0000256" key="1">
    <source>
        <dbReference type="SAM" id="MobiDB-lite"/>
    </source>
</evidence>
<keyword evidence="4" id="KW-1185">Reference proteome</keyword>
<sequence>MNPSSPSKKTTQSPPPNFGQSSQSNQSGPLLYYQQQSQPVHVIHGYNLRASRRDSTCARFFFAFLWAGVIWLFLTITVHNLVFWTHFGYPPWPWRHDFEYPVPRGFNIEKCVGSGDWTNNHHSFEKPDLPEHGPSSHFPPLKSGYSFELPLDPDTLWFITKGRLSGGNVDIVTSPDQKAGHVTYEVVVHYVTENARDLAKVCLLNTDKGDEQGVGILTPTRPPYWGREYHLFFETTIVFPESEKERLAVKKFETDTANTIHRTSHLSDKLLFDKVNFQGSNSPMLIFSLATNEGTFKSSNGPIRGVFNTTGHLTLVTSNSHVKAAVGLTSNNTDPSATIRTSNGPIEGEFSLFSSDKDTPGKFDVSTTTSNSHLSTKFVTAPVNSELHFAGKTSNGPATVVLHSTYEGKYEAITSNSFPITVRHNTDKDDPSGKGRKRAGSSQSGRGYAKGEIWWAEKEKKDLQGEVTVRTSNSAVHLEF</sequence>
<keyword evidence="2" id="KW-0472">Membrane</keyword>
<keyword evidence="2" id="KW-0812">Transmembrane</keyword>
<protein>
    <submittedName>
        <fullName evidence="3">Uncharacterized protein</fullName>
    </submittedName>
</protein>
<evidence type="ECO:0000313" key="4">
    <source>
        <dbReference type="Proteomes" id="UP000807306"/>
    </source>
</evidence>
<name>A0A9P6E7P2_9AGAR</name>
<dbReference type="Proteomes" id="UP000807306">
    <property type="component" value="Unassembled WGS sequence"/>
</dbReference>
<feature type="compositionally biased region" description="Basic and acidic residues" evidence="1">
    <location>
        <begin position="424"/>
        <end position="433"/>
    </location>
</feature>
<organism evidence="3 4">
    <name type="scientific">Crepidotus variabilis</name>
    <dbReference type="NCBI Taxonomy" id="179855"/>
    <lineage>
        <taxon>Eukaryota</taxon>
        <taxon>Fungi</taxon>
        <taxon>Dikarya</taxon>
        <taxon>Basidiomycota</taxon>
        <taxon>Agaricomycotina</taxon>
        <taxon>Agaricomycetes</taxon>
        <taxon>Agaricomycetidae</taxon>
        <taxon>Agaricales</taxon>
        <taxon>Agaricineae</taxon>
        <taxon>Crepidotaceae</taxon>
        <taxon>Crepidotus</taxon>
    </lineage>
</organism>
<comment type="caution">
    <text evidence="3">The sequence shown here is derived from an EMBL/GenBank/DDBJ whole genome shotgun (WGS) entry which is preliminary data.</text>
</comment>
<evidence type="ECO:0000256" key="2">
    <source>
        <dbReference type="SAM" id="Phobius"/>
    </source>
</evidence>
<feature type="region of interest" description="Disordered" evidence="1">
    <location>
        <begin position="1"/>
        <end position="26"/>
    </location>
</feature>
<reference evidence="3" key="1">
    <citation type="submission" date="2020-11" db="EMBL/GenBank/DDBJ databases">
        <authorList>
            <consortium name="DOE Joint Genome Institute"/>
            <person name="Ahrendt S."/>
            <person name="Riley R."/>
            <person name="Andreopoulos W."/>
            <person name="Labutti K."/>
            <person name="Pangilinan J."/>
            <person name="Ruiz-Duenas F.J."/>
            <person name="Barrasa J.M."/>
            <person name="Sanchez-Garcia M."/>
            <person name="Camarero S."/>
            <person name="Miyauchi S."/>
            <person name="Serrano A."/>
            <person name="Linde D."/>
            <person name="Babiker R."/>
            <person name="Drula E."/>
            <person name="Ayuso-Fernandez I."/>
            <person name="Pacheco R."/>
            <person name="Padilla G."/>
            <person name="Ferreira P."/>
            <person name="Barriuso J."/>
            <person name="Kellner H."/>
            <person name="Castanera R."/>
            <person name="Alfaro M."/>
            <person name="Ramirez L."/>
            <person name="Pisabarro A.G."/>
            <person name="Kuo A."/>
            <person name="Tritt A."/>
            <person name="Lipzen A."/>
            <person name="He G."/>
            <person name="Yan M."/>
            <person name="Ng V."/>
            <person name="Cullen D."/>
            <person name="Martin F."/>
            <person name="Rosso M.-N."/>
            <person name="Henrissat B."/>
            <person name="Hibbett D."/>
            <person name="Martinez A.T."/>
            <person name="Grigoriev I.V."/>
        </authorList>
    </citation>
    <scope>NUCLEOTIDE SEQUENCE</scope>
    <source>
        <strain evidence="3">CBS 506.95</strain>
    </source>
</reference>
<feature type="region of interest" description="Disordered" evidence="1">
    <location>
        <begin position="421"/>
        <end position="451"/>
    </location>
</feature>
<dbReference type="AlphaFoldDB" id="A0A9P6E7P2"/>
<keyword evidence="2" id="KW-1133">Transmembrane helix</keyword>